<organism evidence="2 3">
    <name type="scientific">Methylomarinovum tepidoasis</name>
    <dbReference type="NCBI Taxonomy" id="2840183"/>
    <lineage>
        <taxon>Bacteria</taxon>
        <taxon>Pseudomonadati</taxon>
        <taxon>Pseudomonadota</taxon>
        <taxon>Gammaproteobacteria</taxon>
        <taxon>Methylococcales</taxon>
        <taxon>Methylothermaceae</taxon>
        <taxon>Methylomarinovum</taxon>
    </lineage>
</organism>
<reference evidence="3" key="1">
    <citation type="journal article" date="2024" name="Int. J. Syst. Evol. Microbiol.">
        <title>Methylomarinovum tepidoasis sp. nov., a moderately thermophilic methanotroph of the family Methylothermaceae isolated from a deep-sea hydrothermal field.</title>
        <authorList>
            <person name="Hirayama H."/>
            <person name="Takaki Y."/>
            <person name="Abe M."/>
            <person name="Miyazaki M."/>
            <person name="Uematsu K."/>
            <person name="Matsui Y."/>
            <person name="Takai K."/>
        </authorList>
    </citation>
    <scope>NUCLEOTIDE SEQUENCE [LARGE SCALE GENOMIC DNA]</scope>
    <source>
        <strain evidence="3">IN45</strain>
    </source>
</reference>
<keyword evidence="1" id="KW-0472">Membrane</keyword>
<gene>
    <name evidence="2" type="ORF">MIN45_P0125</name>
</gene>
<dbReference type="InterPro" id="IPR011990">
    <property type="entry name" value="TPR-like_helical_dom_sf"/>
</dbReference>
<feature type="transmembrane region" description="Helical" evidence="1">
    <location>
        <begin position="16"/>
        <end position="36"/>
    </location>
</feature>
<keyword evidence="3" id="KW-1185">Reference proteome</keyword>
<protein>
    <submittedName>
        <fullName evidence="2">Uncharacterized protein</fullName>
    </submittedName>
</protein>
<sequence length="305" mass="34033">MASIATLMHATVEFNLQIPANTATWLTLLALAWIVSNERDEKCSHRAQPPYSPDHTHDRSRMATTLALTAIGLCLALAFTALRWGTADLLTEIDEAALDESSPEQILPRQRLATRLDPANHHAWFTLARVHLYQADTTGQHSGPLASARKYSRQALRLAPSEAGNWLLQAATLAFQGQFGPDFSIALHRAFHHAPWKTKILLGIVHLGESSWPRLTQRDRRVVTEAALHALIRRRHRKGIAIPGGAMLLSQFCRTHRDEYAELAKACRKLKSSSSDPRPFSILRIPSTRPLDGFSGFTPHRALNY</sequence>
<accession>A0AAU9CBZ6</accession>
<evidence type="ECO:0000256" key="1">
    <source>
        <dbReference type="SAM" id="Phobius"/>
    </source>
</evidence>
<dbReference type="Proteomes" id="UP001321450">
    <property type="component" value="Chromosome"/>
</dbReference>
<keyword evidence="1" id="KW-0812">Transmembrane</keyword>
<dbReference type="Gene3D" id="1.25.40.10">
    <property type="entry name" value="Tetratricopeptide repeat domain"/>
    <property type="match status" value="1"/>
</dbReference>
<dbReference type="SUPFAM" id="SSF48452">
    <property type="entry name" value="TPR-like"/>
    <property type="match status" value="1"/>
</dbReference>
<evidence type="ECO:0000313" key="3">
    <source>
        <dbReference type="Proteomes" id="UP001321450"/>
    </source>
</evidence>
<feature type="transmembrane region" description="Helical" evidence="1">
    <location>
        <begin position="66"/>
        <end position="85"/>
    </location>
</feature>
<dbReference type="RefSeq" id="WP_286292705.1">
    <property type="nucleotide sequence ID" value="NZ_AP024718.1"/>
</dbReference>
<keyword evidence="1" id="KW-1133">Transmembrane helix</keyword>
<proteinExistence type="predicted"/>
<name>A0AAU9CBZ6_9GAMM</name>
<dbReference type="AlphaFoldDB" id="A0AAU9CBZ6"/>
<dbReference type="KEGG" id="meiy:MIN45_P0125"/>
<dbReference type="EMBL" id="AP024718">
    <property type="protein sequence ID" value="BCX87758.1"/>
    <property type="molecule type" value="Genomic_DNA"/>
</dbReference>
<evidence type="ECO:0000313" key="2">
    <source>
        <dbReference type="EMBL" id="BCX87758.1"/>
    </source>
</evidence>